<dbReference type="PROSITE" id="PS00764">
    <property type="entry name" value="ENDONUCLEASE_III_1"/>
    <property type="match status" value="1"/>
</dbReference>
<dbReference type="InterPro" id="IPR044298">
    <property type="entry name" value="MIG/MutY"/>
</dbReference>
<dbReference type="InterPro" id="IPR003265">
    <property type="entry name" value="HhH-GPD_domain"/>
</dbReference>
<reference evidence="16 17" key="1">
    <citation type="submission" date="2018-12" db="EMBL/GenBank/DDBJ databases">
        <authorList>
            <consortium name="Pathogen Informatics"/>
        </authorList>
    </citation>
    <scope>NUCLEOTIDE SEQUENCE [LARGE SCALE GENOMIC DNA]</scope>
    <source>
        <strain evidence="16 17">NCTC8529</strain>
    </source>
</reference>
<feature type="domain" description="HhH-GPD" evidence="15">
    <location>
        <begin position="56"/>
        <end position="207"/>
    </location>
</feature>
<dbReference type="SUPFAM" id="SSF48150">
    <property type="entry name" value="DNA-glycosylase"/>
    <property type="match status" value="1"/>
</dbReference>
<name>A0AAX3FJA1_ACTEU</name>
<dbReference type="Gene3D" id="1.10.340.30">
    <property type="entry name" value="Hypothetical protein, domain 2"/>
    <property type="match status" value="1"/>
</dbReference>
<keyword evidence="9 16" id="KW-0378">Hydrolase</keyword>
<dbReference type="SMART" id="SM00478">
    <property type="entry name" value="ENDO3c"/>
    <property type="match status" value="1"/>
</dbReference>
<dbReference type="GO" id="GO:0006284">
    <property type="term" value="P:base-excision repair"/>
    <property type="evidence" value="ECO:0007669"/>
    <property type="project" value="UniProtKB-UniRule"/>
</dbReference>
<proteinExistence type="inferred from homology"/>
<evidence type="ECO:0000256" key="7">
    <source>
        <dbReference type="ARBA" id="ARBA00022723"/>
    </source>
</evidence>
<dbReference type="InterPro" id="IPR029119">
    <property type="entry name" value="MutY_C"/>
</dbReference>
<dbReference type="GO" id="GO:0035485">
    <property type="term" value="F:adenine/guanine mispair binding"/>
    <property type="evidence" value="ECO:0007669"/>
    <property type="project" value="TreeGrafter"/>
</dbReference>
<dbReference type="Gene3D" id="3.90.79.10">
    <property type="entry name" value="Nucleoside Triphosphate Pyrophosphohydrolase"/>
    <property type="match status" value="1"/>
</dbReference>
<dbReference type="AlphaFoldDB" id="A0AAX3FJA1"/>
<dbReference type="FunFam" id="1.10.340.30:FF:000002">
    <property type="entry name" value="Adenine DNA glycosylase"/>
    <property type="match status" value="1"/>
</dbReference>
<dbReference type="EC" id="3.2.2.31" evidence="4 14"/>
<dbReference type="GO" id="GO:0000701">
    <property type="term" value="F:purine-specific mismatch base pair DNA N-glycosylase activity"/>
    <property type="evidence" value="ECO:0007669"/>
    <property type="project" value="UniProtKB-EC"/>
</dbReference>
<evidence type="ECO:0000256" key="10">
    <source>
        <dbReference type="ARBA" id="ARBA00023004"/>
    </source>
</evidence>
<evidence type="ECO:0000256" key="1">
    <source>
        <dbReference type="ARBA" id="ARBA00000843"/>
    </source>
</evidence>
<dbReference type="GO" id="GO:0051539">
    <property type="term" value="F:4 iron, 4 sulfur cluster binding"/>
    <property type="evidence" value="ECO:0007669"/>
    <property type="project" value="UniProtKB-UniRule"/>
</dbReference>
<dbReference type="InterPro" id="IPR005760">
    <property type="entry name" value="A/G_AdeGlyc_MutY"/>
</dbReference>
<dbReference type="InterPro" id="IPR023170">
    <property type="entry name" value="HhH_base_excis_C"/>
</dbReference>
<dbReference type="Proteomes" id="UP000268529">
    <property type="component" value="Chromosome"/>
</dbReference>
<comment type="function">
    <text evidence="2">Adenine glycosylase active on G-A mispairs. MutY also corrects error-prone DNA synthesis past GO lesions which are due to the oxidatively damaged form of guanine: 7,8-dihydro-8-oxoguanine (8-oxo-dGTP).</text>
</comment>
<keyword evidence="7" id="KW-0479">Metal-binding</keyword>
<evidence type="ECO:0000313" key="17">
    <source>
        <dbReference type="Proteomes" id="UP000268529"/>
    </source>
</evidence>
<keyword evidence="13 14" id="KW-0326">Glycosidase</keyword>
<dbReference type="GO" id="GO:0006298">
    <property type="term" value="P:mismatch repair"/>
    <property type="evidence" value="ECO:0007669"/>
    <property type="project" value="TreeGrafter"/>
</dbReference>
<keyword evidence="8 14" id="KW-0227">DNA damage</keyword>
<evidence type="ECO:0000256" key="5">
    <source>
        <dbReference type="ARBA" id="ARBA00022023"/>
    </source>
</evidence>
<dbReference type="SMART" id="SM00525">
    <property type="entry name" value="FES"/>
    <property type="match status" value="1"/>
</dbReference>
<comment type="similarity">
    <text evidence="3 14">Belongs to the Nth/MutY family.</text>
</comment>
<dbReference type="Pfam" id="PF10576">
    <property type="entry name" value="EndIII_4Fe-2S"/>
    <property type="match status" value="1"/>
</dbReference>
<evidence type="ECO:0000256" key="14">
    <source>
        <dbReference type="RuleBase" id="RU365096"/>
    </source>
</evidence>
<organism evidence="16 17">
    <name type="scientific">Actinobacillus equuli</name>
    <dbReference type="NCBI Taxonomy" id="718"/>
    <lineage>
        <taxon>Bacteria</taxon>
        <taxon>Pseudomonadati</taxon>
        <taxon>Pseudomonadota</taxon>
        <taxon>Gammaproteobacteria</taxon>
        <taxon>Pasteurellales</taxon>
        <taxon>Pasteurellaceae</taxon>
        <taxon>Actinobacillus</taxon>
    </lineage>
</organism>
<dbReference type="NCBIfam" id="TIGR01084">
    <property type="entry name" value="mutY"/>
    <property type="match status" value="1"/>
</dbReference>
<dbReference type="InterPro" id="IPR003651">
    <property type="entry name" value="Endonuclease3_FeS-loop_motif"/>
</dbReference>
<evidence type="ECO:0000256" key="3">
    <source>
        <dbReference type="ARBA" id="ARBA00008343"/>
    </source>
</evidence>
<protein>
    <recommendedName>
        <fullName evidence="5 14">Adenine DNA glycosylase</fullName>
        <ecNumber evidence="4 14">3.2.2.31</ecNumber>
    </recommendedName>
</protein>
<dbReference type="FunFam" id="1.10.1670.10:FF:000002">
    <property type="entry name" value="Adenine DNA glycosylase"/>
    <property type="match status" value="1"/>
</dbReference>
<keyword evidence="11" id="KW-0411">Iron-sulfur</keyword>
<dbReference type="PROSITE" id="PS01155">
    <property type="entry name" value="ENDONUCLEASE_III_2"/>
    <property type="match status" value="1"/>
</dbReference>
<keyword evidence="6" id="KW-0004">4Fe-4S</keyword>
<dbReference type="PANTHER" id="PTHR42944:SF1">
    <property type="entry name" value="ADENINE DNA GLYCOSYLASE"/>
    <property type="match status" value="1"/>
</dbReference>
<dbReference type="SUPFAM" id="SSF55811">
    <property type="entry name" value="Nudix"/>
    <property type="match status" value="1"/>
</dbReference>
<evidence type="ECO:0000256" key="11">
    <source>
        <dbReference type="ARBA" id="ARBA00023014"/>
    </source>
</evidence>
<comment type="catalytic activity">
    <reaction evidence="1 14">
        <text>Hydrolyzes free adenine bases from 7,8-dihydro-8-oxoguanine:adenine mismatched double-stranded DNA, leaving an apurinic site.</text>
        <dbReference type="EC" id="3.2.2.31"/>
    </reaction>
</comment>
<dbReference type="CDD" id="cd00056">
    <property type="entry name" value="ENDO3c"/>
    <property type="match status" value="1"/>
</dbReference>
<evidence type="ECO:0000256" key="2">
    <source>
        <dbReference type="ARBA" id="ARBA00002933"/>
    </source>
</evidence>
<dbReference type="InterPro" id="IPR015797">
    <property type="entry name" value="NUDIX_hydrolase-like_dom_sf"/>
</dbReference>
<dbReference type="Pfam" id="PF14815">
    <property type="entry name" value="NUDIX_4"/>
    <property type="match status" value="1"/>
</dbReference>
<evidence type="ECO:0000313" key="16">
    <source>
        <dbReference type="EMBL" id="VEE91396.1"/>
    </source>
</evidence>
<dbReference type="GO" id="GO:0034039">
    <property type="term" value="F:8-oxo-7,8-dihydroguanine DNA N-glycosylase activity"/>
    <property type="evidence" value="ECO:0007669"/>
    <property type="project" value="TreeGrafter"/>
</dbReference>
<evidence type="ECO:0000256" key="12">
    <source>
        <dbReference type="ARBA" id="ARBA00023204"/>
    </source>
</evidence>
<dbReference type="InterPro" id="IPR004036">
    <property type="entry name" value="Endonuclease-III-like_CS2"/>
</dbReference>
<dbReference type="GO" id="GO:0032357">
    <property type="term" value="F:oxidized purine DNA binding"/>
    <property type="evidence" value="ECO:0007669"/>
    <property type="project" value="TreeGrafter"/>
</dbReference>
<accession>A0AAX3FJA1</accession>
<sequence length="386" mass="43878">MKRFRVKTKLQFPLAESDPNHPFAKAVLTWFAQYGRKHLPWQQNKTLYGVWLSEVMLQQTQVVTVIPYFERFIERFPTVTDLADAHIDEVLHLWTGLGYYARARNLHKAAQQIRDQFGGEFPTDFDNVLALSGVGRSTAGAILSSVLNAPHPILDGNVKRVLSRAFAVEGWSGEKCVENKLWQLTASVTPNRQVADFNQAMMDLGAMVCTRSKPKCSLCPLANLCEANRLEAWDKFPAKKPKKVLPERQAYFLIIKSGSKILLEQREAKGLWGGLYVFPQFEDMDELKRSLSEQNLQISQQLIAFRHTFSHFHLDITPILVDLDLQKNAKNQPLVVQENCGNYRLSVSSTANYWYDLQLPSEVGLATPVKRILDELSLTLTSTNKE</sequence>
<evidence type="ECO:0000256" key="4">
    <source>
        <dbReference type="ARBA" id="ARBA00012045"/>
    </source>
</evidence>
<gene>
    <name evidence="16" type="primary">mutY</name>
    <name evidence="16" type="ORF">NCTC8529_01318</name>
</gene>
<evidence type="ECO:0000256" key="9">
    <source>
        <dbReference type="ARBA" id="ARBA00022801"/>
    </source>
</evidence>
<evidence type="ECO:0000259" key="15">
    <source>
        <dbReference type="SMART" id="SM00478"/>
    </source>
</evidence>
<dbReference type="PANTHER" id="PTHR42944">
    <property type="entry name" value="ADENINE DNA GLYCOSYLASE"/>
    <property type="match status" value="1"/>
</dbReference>
<dbReference type="Pfam" id="PF00730">
    <property type="entry name" value="HhH-GPD"/>
    <property type="match status" value="1"/>
</dbReference>
<evidence type="ECO:0000256" key="8">
    <source>
        <dbReference type="ARBA" id="ARBA00022763"/>
    </source>
</evidence>
<evidence type="ECO:0000256" key="13">
    <source>
        <dbReference type="ARBA" id="ARBA00023295"/>
    </source>
</evidence>
<dbReference type="GO" id="GO:0046872">
    <property type="term" value="F:metal ion binding"/>
    <property type="evidence" value="ECO:0007669"/>
    <property type="project" value="UniProtKB-UniRule"/>
</dbReference>
<dbReference type="NCBIfam" id="NF008132">
    <property type="entry name" value="PRK10880.1"/>
    <property type="match status" value="1"/>
</dbReference>
<dbReference type="EMBL" id="LR134310">
    <property type="protein sequence ID" value="VEE91396.1"/>
    <property type="molecule type" value="Genomic_DNA"/>
</dbReference>
<keyword evidence="10 14" id="KW-0408">Iron</keyword>
<comment type="cofactor">
    <cofactor evidence="14">
        <name>[4Fe-4S] cluster</name>
        <dbReference type="ChEBI" id="CHEBI:49883"/>
    </cofactor>
    <text evidence="14">Binds 1 [4Fe-4S] cluster.</text>
</comment>
<dbReference type="InterPro" id="IPR011257">
    <property type="entry name" value="DNA_glycosylase"/>
</dbReference>
<evidence type="ECO:0000256" key="6">
    <source>
        <dbReference type="ARBA" id="ARBA00022485"/>
    </source>
</evidence>
<dbReference type="Gene3D" id="1.10.1670.10">
    <property type="entry name" value="Helix-hairpin-Helix base-excision DNA repair enzymes (C-terminal)"/>
    <property type="match status" value="1"/>
</dbReference>
<dbReference type="CDD" id="cd03431">
    <property type="entry name" value="NUDIX_DNA_Glycosylase_C-MutY"/>
    <property type="match status" value="1"/>
</dbReference>
<dbReference type="InterPro" id="IPR004035">
    <property type="entry name" value="Endouclease-III_FeS-bd_BS"/>
</dbReference>
<keyword evidence="12" id="KW-0234">DNA repair</keyword>